<feature type="compositionally biased region" description="Basic residues" evidence="2">
    <location>
        <begin position="141"/>
        <end position="152"/>
    </location>
</feature>
<feature type="compositionally biased region" description="Low complexity" evidence="2">
    <location>
        <begin position="230"/>
        <end position="242"/>
    </location>
</feature>
<dbReference type="EMBL" id="JAQGDS010000005">
    <property type="protein sequence ID" value="KAJ6260350.1"/>
    <property type="molecule type" value="Genomic_DNA"/>
</dbReference>
<evidence type="ECO:0000313" key="4">
    <source>
        <dbReference type="EMBL" id="KAJ6260350.1"/>
    </source>
</evidence>
<dbReference type="CDD" id="cd22762">
    <property type="entry name" value="OTU_fungi_OTU2-like"/>
    <property type="match status" value="1"/>
</dbReference>
<accession>A0AAD6NJH6</accession>
<name>A0AAD6NJH6_DREDA</name>
<feature type="domain" description="OTU" evidence="3">
    <location>
        <begin position="190"/>
        <end position="362"/>
    </location>
</feature>
<dbReference type="Pfam" id="PF02338">
    <property type="entry name" value="OTU"/>
    <property type="match status" value="1"/>
</dbReference>
<dbReference type="InterPro" id="IPR049771">
    <property type="entry name" value="OTU2-like_OTU"/>
</dbReference>
<dbReference type="Gene3D" id="3.90.70.80">
    <property type="match status" value="1"/>
</dbReference>
<reference evidence="4" key="1">
    <citation type="submission" date="2023-01" db="EMBL/GenBank/DDBJ databases">
        <title>The chitinases involved in constricting ring structure development in the nematode-trapping fungus Drechslerella dactyloides.</title>
        <authorList>
            <person name="Wang R."/>
            <person name="Zhang L."/>
            <person name="Tang P."/>
            <person name="Li S."/>
            <person name="Liang L."/>
        </authorList>
    </citation>
    <scope>NUCLEOTIDE SEQUENCE</scope>
    <source>
        <strain evidence="4">YMF1.00031</strain>
    </source>
</reference>
<dbReference type="InterPro" id="IPR003323">
    <property type="entry name" value="OTU_dom"/>
</dbReference>
<feature type="region of interest" description="Disordered" evidence="2">
    <location>
        <begin position="230"/>
        <end position="258"/>
    </location>
</feature>
<dbReference type="InterPro" id="IPR050704">
    <property type="entry name" value="Peptidase_C85-like"/>
</dbReference>
<dbReference type="PANTHER" id="PTHR12419">
    <property type="entry name" value="OTU DOMAIN CONTAINING PROTEIN"/>
    <property type="match status" value="1"/>
</dbReference>
<organism evidence="4 5">
    <name type="scientific">Drechslerella dactyloides</name>
    <name type="common">Nematode-trapping fungus</name>
    <name type="synonym">Arthrobotrys dactyloides</name>
    <dbReference type="NCBI Taxonomy" id="74499"/>
    <lineage>
        <taxon>Eukaryota</taxon>
        <taxon>Fungi</taxon>
        <taxon>Dikarya</taxon>
        <taxon>Ascomycota</taxon>
        <taxon>Pezizomycotina</taxon>
        <taxon>Orbiliomycetes</taxon>
        <taxon>Orbiliales</taxon>
        <taxon>Orbiliaceae</taxon>
        <taxon>Drechslerella</taxon>
    </lineage>
</organism>
<dbReference type="Proteomes" id="UP001221413">
    <property type="component" value="Unassembled WGS sequence"/>
</dbReference>
<feature type="compositionally biased region" description="Low complexity" evidence="2">
    <location>
        <begin position="100"/>
        <end position="130"/>
    </location>
</feature>
<dbReference type="GO" id="GO:0016579">
    <property type="term" value="P:protein deubiquitination"/>
    <property type="evidence" value="ECO:0007669"/>
    <property type="project" value="TreeGrafter"/>
</dbReference>
<dbReference type="GO" id="GO:0004843">
    <property type="term" value="F:cysteine-type deubiquitinase activity"/>
    <property type="evidence" value="ECO:0007669"/>
    <property type="project" value="TreeGrafter"/>
</dbReference>
<proteinExistence type="predicted"/>
<dbReference type="InterPro" id="IPR038765">
    <property type="entry name" value="Papain-like_cys_pep_sf"/>
</dbReference>
<keyword evidence="5" id="KW-1185">Reference proteome</keyword>
<evidence type="ECO:0000256" key="1">
    <source>
        <dbReference type="SAM" id="Coils"/>
    </source>
</evidence>
<sequence>MDDLLAAHRKQLRDLQSVITQKKKQATKKSRRGINDDCDRLERELKAKQNAEITALQNELDPSITEDNLEAARLGETENKTKATDDELASQLQDVGLHNTASTTAATPTNHERLAPTTTTAAPSTTTADSNTDRSGGSSKKPNRQKARLARRAAHIEEITAEAAAEAANQPDLRAVEAARMNELFKEHNLLEIQIAPDGHCLYSAFAAGLEHADIPLSPDTAQALAVTETNTDTTTKTDTGDQQPAAEPATGKQKRRGYALTRRAAGDYIASHADDFIPFLEENTTIEEHVRKVTETAEWGGQMELLALAKRYGVTVKIVQAQGVGVTAMNEGEEGSKADVWLAYHRRGYGLGEHYNALRKTS</sequence>
<dbReference type="SUPFAM" id="SSF54001">
    <property type="entry name" value="Cysteine proteinases"/>
    <property type="match status" value="1"/>
</dbReference>
<dbReference type="PROSITE" id="PS50802">
    <property type="entry name" value="OTU"/>
    <property type="match status" value="1"/>
</dbReference>
<comment type="caution">
    <text evidence="4">The sequence shown here is derived from an EMBL/GenBank/DDBJ whole genome shotgun (WGS) entry which is preliminary data.</text>
</comment>
<dbReference type="AlphaFoldDB" id="A0AAD6NJH6"/>
<dbReference type="PANTHER" id="PTHR12419:SF10">
    <property type="entry name" value="DEUBIQUITINASE OTUD6B"/>
    <property type="match status" value="1"/>
</dbReference>
<evidence type="ECO:0000313" key="5">
    <source>
        <dbReference type="Proteomes" id="UP001221413"/>
    </source>
</evidence>
<evidence type="ECO:0000259" key="3">
    <source>
        <dbReference type="PROSITE" id="PS50802"/>
    </source>
</evidence>
<protein>
    <recommendedName>
        <fullName evidence="3">OTU domain-containing protein</fullName>
    </recommendedName>
</protein>
<feature type="coiled-coil region" evidence="1">
    <location>
        <begin position="5"/>
        <end position="58"/>
    </location>
</feature>
<keyword evidence="1" id="KW-0175">Coiled coil</keyword>
<gene>
    <name evidence="4" type="ORF">Dda_4576</name>
</gene>
<evidence type="ECO:0000256" key="2">
    <source>
        <dbReference type="SAM" id="MobiDB-lite"/>
    </source>
</evidence>
<feature type="region of interest" description="Disordered" evidence="2">
    <location>
        <begin position="94"/>
        <end position="152"/>
    </location>
</feature>